<dbReference type="GO" id="GO:0005525">
    <property type="term" value="F:GTP binding"/>
    <property type="evidence" value="ECO:0007669"/>
    <property type="project" value="InterPro"/>
</dbReference>
<gene>
    <name evidence="5" type="ORF">Ocin01_15467</name>
</gene>
<dbReference type="SUPFAM" id="SSF48340">
    <property type="entry name" value="Interferon-induced guanylate-binding protein 1 (GBP1), C-terminal domain"/>
    <property type="match status" value="1"/>
</dbReference>
<protein>
    <submittedName>
        <fullName evidence="5">Heat shock cognate 71 kDa protein</fullName>
    </submittedName>
</protein>
<dbReference type="InterPro" id="IPR029047">
    <property type="entry name" value="HSP70_peptide-bd_sf"/>
</dbReference>
<name>A0A1D2ME21_ORCCI</name>
<dbReference type="InterPro" id="IPR036543">
    <property type="entry name" value="Guanylate-bd_C_sf"/>
</dbReference>
<feature type="compositionally biased region" description="Polar residues" evidence="4">
    <location>
        <begin position="323"/>
        <end position="342"/>
    </location>
</feature>
<dbReference type="FunFam" id="3.30.420.40:FF:000004">
    <property type="entry name" value="Molecular chaperone DnaK"/>
    <property type="match status" value="1"/>
</dbReference>
<dbReference type="FunFam" id="3.90.640.10:FF:000003">
    <property type="entry name" value="Molecular chaperone DnaK"/>
    <property type="match status" value="1"/>
</dbReference>
<feature type="compositionally biased region" description="Polar residues" evidence="4">
    <location>
        <begin position="394"/>
        <end position="410"/>
    </location>
</feature>
<dbReference type="EMBL" id="LJIJ01001625">
    <property type="protein sequence ID" value="ODM91215.1"/>
    <property type="molecule type" value="Genomic_DNA"/>
</dbReference>
<keyword evidence="5" id="KW-0346">Stress response</keyword>
<dbReference type="InterPro" id="IPR043129">
    <property type="entry name" value="ATPase_NBD"/>
</dbReference>
<reference evidence="5 6" key="1">
    <citation type="journal article" date="2016" name="Genome Biol. Evol.">
        <title>Gene Family Evolution Reflects Adaptation to Soil Environmental Stressors in the Genome of the Collembolan Orchesella cincta.</title>
        <authorList>
            <person name="Faddeeva-Vakhrusheva A."/>
            <person name="Derks M.F."/>
            <person name="Anvar S.Y."/>
            <person name="Agamennone V."/>
            <person name="Suring W."/>
            <person name="Smit S."/>
            <person name="van Straalen N.M."/>
            <person name="Roelofs D."/>
        </authorList>
    </citation>
    <scope>NUCLEOTIDE SEQUENCE [LARGE SCALE GENOMIC DNA]</scope>
    <source>
        <tissue evidence="5">Mixed pool</tissue>
    </source>
</reference>
<dbReference type="OMA" id="EACTIAV"/>
<dbReference type="GO" id="GO:0140662">
    <property type="term" value="F:ATP-dependent protein folding chaperone"/>
    <property type="evidence" value="ECO:0007669"/>
    <property type="project" value="InterPro"/>
</dbReference>
<comment type="caution">
    <text evidence="5">The sequence shown here is derived from an EMBL/GenBank/DDBJ whole genome shotgun (WGS) entry which is preliminary data.</text>
</comment>
<keyword evidence="2" id="KW-0547">Nucleotide-binding</keyword>
<evidence type="ECO:0000256" key="1">
    <source>
        <dbReference type="ARBA" id="ARBA00007381"/>
    </source>
</evidence>
<dbReference type="OrthoDB" id="2401965at2759"/>
<dbReference type="PRINTS" id="PR00301">
    <property type="entry name" value="HEATSHOCK70"/>
</dbReference>
<dbReference type="Gene3D" id="3.90.640.10">
    <property type="entry name" value="Actin, Chain A, domain 4"/>
    <property type="match status" value="1"/>
</dbReference>
<proteinExistence type="inferred from homology"/>
<dbReference type="FunFam" id="3.30.30.30:FF:000001">
    <property type="entry name" value="heat shock 70 kDa protein-like"/>
    <property type="match status" value="1"/>
</dbReference>
<dbReference type="CDD" id="cd24028">
    <property type="entry name" value="ASKHA_NBD_HSP70_HSPA1-like"/>
    <property type="match status" value="1"/>
</dbReference>
<evidence type="ECO:0000256" key="4">
    <source>
        <dbReference type="SAM" id="MobiDB-lite"/>
    </source>
</evidence>
<dbReference type="STRING" id="48709.A0A1D2ME21"/>
<keyword evidence="3" id="KW-0067">ATP-binding</keyword>
<organism evidence="5 6">
    <name type="scientific">Orchesella cincta</name>
    <name type="common">Springtail</name>
    <name type="synonym">Podura cincta</name>
    <dbReference type="NCBI Taxonomy" id="48709"/>
    <lineage>
        <taxon>Eukaryota</taxon>
        <taxon>Metazoa</taxon>
        <taxon>Ecdysozoa</taxon>
        <taxon>Arthropoda</taxon>
        <taxon>Hexapoda</taxon>
        <taxon>Collembola</taxon>
        <taxon>Entomobryomorpha</taxon>
        <taxon>Entomobryoidea</taxon>
        <taxon>Orchesellidae</taxon>
        <taxon>Orchesellinae</taxon>
        <taxon>Orchesella</taxon>
    </lineage>
</organism>
<dbReference type="InterPro" id="IPR018181">
    <property type="entry name" value="Heat_shock_70_CS"/>
</dbReference>
<dbReference type="SUPFAM" id="SSF100920">
    <property type="entry name" value="Heat shock protein 70kD (HSP70), peptide-binding domain"/>
    <property type="match status" value="1"/>
</dbReference>
<sequence length="1541" mass="174842">MELLRLLYNPHESHDRILLDKLSLVAVLDQADSKPLSIISTVGHSSQNLSLVFEYIVRHLDSLENSNTNSASSDLPEATFKTLNFPDKDKMGTWILNKTFSIRKAAVILLYSQCKEDEFYLENTNMNTLAGLNFRMSSLTIMTSPENVISDCLLKVKTFTDVGTRGGGRSAFFQKLAILISESSVTSFGSEAGGISLDTYDKKTSDMLQEKFQNVNCYLIPSLLTSDCLDETSEHFDPSLLIVFENFVKKFINSEKIEVRKVKKKKLTTSDLVTLLEKYTSSDFCPGDIENGMGIEEATHTNSAVPEITKTNDKLKITSGFTPVSEVDSNTTKLPLEQNATQSHDDDEQVKNHRTEAKTDTPFQAGREKEENLDNCQNTTGELMEEVNKHSHAQKQSENDNAPLSHQPTNRRSVAQIIKDSLKIYKSLMKSETNQENVMYCSQSSIQDADKIASAKSTKALQESLKNDDNQTIENAVKKLKSQMKTELSIIEDENDMARQTFIEELIQDFTEKYTTSLITMDYTDERQFKKLSGKIRQKLLGEMEDILLENEDTDESPVQELQETLEKIEKKYLAVKIKEARETEELLETALDLAAVDYRKAMEKSIAEKPLRNCHLRNRKICLNELVQNFGPEWNSKFEERLDKKLESILSSLLRKQNDFENQSKSLIKRLQMEYQNQLKECKDHSDLKQKIFHEPLLTTVLAEHDENSPYNIGSELLKASNNELKKILEEYFASWQLKIHEENQLWNQVEARYENDMKKLLNEGPLTDGEFDRKNEEILKSNVKWHLGKLQELNINIHLDELYNSAKTRLSKLTSNFQAENSQNFELVALQAKQIFKEALDDYNSKMRQYIKQAQTPDELTDLHKLAYYEALKVLSTSQIIKTNPSFLPSCEQTLKEKTEASLNEIMELFSLRVKPRSGNFNDEATVLKLYEEEMEKHISSQEFIEAEVLERRHSDVSERILRNSISVPFEKKEQLRKTLNKSFIKYKNKNLEVSQQEPAIGIDLGTTYSCVAIYAKGKMHIIRNGIGNNTTPSYVAFQKDGSVITGNAAKEQAYTNPENTIFDAKRIIGRKFADPQLQEDIQFWPFDVVNDSGIPKISVNGEKLHPEEISAKLLAELKRDAEKYLKMKVKKAVITVPAYFTDGQRQATIDAGQMAGLDVISILNEPTAAALAYKLQQSSDVGPRHVLIFDLGGGTFDVAVMRTSKGRLDNLGVHGDTHLGGEDFDKNLMNYCARKFLEQHNIDIFQGKDSTNKQERDKVRKRLKRLQAECEKRKIDLATARVAEVSVDCLHGDIDLCVEITREKFDKLNATLFQKTIEIVDKALAASKISKAAIDDIVLVGGSSRILKIKELLQTYFNGKALNCYINADEAVAYGAAMQAAMLNSTIDENSNAHANIQDVTSMSIGMRTHGGGFSVIIPRNTEIPVKLKKKYKTAHDLQTYVYLEIFQGEDPLAVNNTHLGDFILDGIPPGEAESEEVQVEMFINKQGILNVKVVSTTTGASKVTVIEKKERMTKEAIQSYLRREENPLYQREVDRLV</sequence>
<dbReference type="GO" id="GO:0006950">
    <property type="term" value="P:response to stress"/>
    <property type="evidence" value="ECO:0007669"/>
    <property type="project" value="UniProtKB-ARBA"/>
</dbReference>
<feature type="compositionally biased region" description="Basic and acidic residues" evidence="4">
    <location>
        <begin position="349"/>
        <end position="359"/>
    </location>
</feature>
<accession>A0A1D2ME21</accession>
<evidence type="ECO:0000313" key="5">
    <source>
        <dbReference type="EMBL" id="ODM91215.1"/>
    </source>
</evidence>
<comment type="similarity">
    <text evidence="1">Belongs to the heat shock protein 70 family.</text>
</comment>
<dbReference type="PANTHER" id="PTHR19375">
    <property type="entry name" value="HEAT SHOCK PROTEIN 70KDA"/>
    <property type="match status" value="1"/>
</dbReference>
<feature type="region of interest" description="Disordered" evidence="4">
    <location>
        <begin position="323"/>
        <end position="372"/>
    </location>
</feature>
<evidence type="ECO:0000256" key="2">
    <source>
        <dbReference type="ARBA" id="ARBA00022741"/>
    </source>
</evidence>
<dbReference type="GO" id="GO:0003924">
    <property type="term" value="F:GTPase activity"/>
    <property type="evidence" value="ECO:0007669"/>
    <property type="project" value="InterPro"/>
</dbReference>
<dbReference type="Gene3D" id="3.30.420.40">
    <property type="match status" value="2"/>
</dbReference>
<dbReference type="InterPro" id="IPR013126">
    <property type="entry name" value="Hsp_70_fam"/>
</dbReference>
<dbReference type="PROSITE" id="PS00297">
    <property type="entry name" value="HSP70_1"/>
    <property type="match status" value="1"/>
</dbReference>
<evidence type="ECO:0000256" key="3">
    <source>
        <dbReference type="ARBA" id="ARBA00022840"/>
    </source>
</evidence>
<dbReference type="Pfam" id="PF00012">
    <property type="entry name" value="HSP70"/>
    <property type="match status" value="1"/>
</dbReference>
<dbReference type="Gene3D" id="2.60.34.10">
    <property type="entry name" value="Substrate Binding Domain Of DNAk, Chain A, domain 1"/>
    <property type="match status" value="1"/>
</dbReference>
<dbReference type="Proteomes" id="UP000094527">
    <property type="component" value="Unassembled WGS sequence"/>
</dbReference>
<dbReference type="GO" id="GO:0005524">
    <property type="term" value="F:ATP binding"/>
    <property type="evidence" value="ECO:0007669"/>
    <property type="project" value="UniProtKB-KW"/>
</dbReference>
<dbReference type="SUPFAM" id="SSF53067">
    <property type="entry name" value="Actin-like ATPase domain"/>
    <property type="match status" value="2"/>
</dbReference>
<evidence type="ECO:0000313" key="6">
    <source>
        <dbReference type="Proteomes" id="UP000094527"/>
    </source>
</evidence>
<feature type="region of interest" description="Disordered" evidence="4">
    <location>
        <begin position="386"/>
        <end position="410"/>
    </location>
</feature>
<keyword evidence="6" id="KW-1185">Reference proteome</keyword>